<name>A0A6A6QTY0_9PEZI</name>
<reference evidence="1" key="1">
    <citation type="journal article" date="2020" name="Stud. Mycol.">
        <title>101 Dothideomycetes genomes: a test case for predicting lifestyles and emergence of pathogens.</title>
        <authorList>
            <person name="Haridas S."/>
            <person name="Albert R."/>
            <person name="Binder M."/>
            <person name="Bloem J."/>
            <person name="Labutti K."/>
            <person name="Salamov A."/>
            <person name="Andreopoulos B."/>
            <person name="Baker S."/>
            <person name="Barry K."/>
            <person name="Bills G."/>
            <person name="Bluhm B."/>
            <person name="Cannon C."/>
            <person name="Castanera R."/>
            <person name="Culley D."/>
            <person name="Daum C."/>
            <person name="Ezra D."/>
            <person name="Gonzalez J."/>
            <person name="Henrissat B."/>
            <person name="Kuo A."/>
            <person name="Liang C."/>
            <person name="Lipzen A."/>
            <person name="Lutzoni F."/>
            <person name="Magnuson J."/>
            <person name="Mondo S."/>
            <person name="Nolan M."/>
            <person name="Ohm R."/>
            <person name="Pangilinan J."/>
            <person name="Park H.-J."/>
            <person name="Ramirez L."/>
            <person name="Alfaro M."/>
            <person name="Sun H."/>
            <person name="Tritt A."/>
            <person name="Yoshinaga Y."/>
            <person name="Zwiers L.-H."/>
            <person name="Turgeon B."/>
            <person name="Goodwin S."/>
            <person name="Spatafora J."/>
            <person name="Crous P."/>
            <person name="Grigoriev I."/>
        </authorList>
    </citation>
    <scope>NUCLEOTIDE SEQUENCE</scope>
    <source>
        <strain evidence="1">CBS 269.34</strain>
    </source>
</reference>
<evidence type="ECO:0000313" key="2">
    <source>
        <dbReference type="Proteomes" id="UP000799750"/>
    </source>
</evidence>
<dbReference type="AlphaFoldDB" id="A0A6A6QTY0"/>
<accession>A0A6A6QTY0</accession>
<organism evidence="1 2">
    <name type="scientific">Lophium mytilinum</name>
    <dbReference type="NCBI Taxonomy" id="390894"/>
    <lineage>
        <taxon>Eukaryota</taxon>
        <taxon>Fungi</taxon>
        <taxon>Dikarya</taxon>
        <taxon>Ascomycota</taxon>
        <taxon>Pezizomycotina</taxon>
        <taxon>Dothideomycetes</taxon>
        <taxon>Pleosporomycetidae</taxon>
        <taxon>Mytilinidiales</taxon>
        <taxon>Mytilinidiaceae</taxon>
        <taxon>Lophium</taxon>
    </lineage>
</organism>
<dbReference type="EMBL" id="MU004189">
    <property type="protein sequence ID" value="KAF2495183.1"/>
    <property type="molecule type" value="Genomic_DNA"/>
</dbReference>
<dbReference type="OrthoDB" id="4790878at2759"/>
<dbReference type="Proteomes" id="UP000799750">
    <property type="component" value="Unassembled WGS sequence"/>
</dbReference>
<protein>
    <submittedName>
        <fullName evidence="1">Uncharacterized protein</fullName>
    </submittedName>
</protein>
<keyword evidence="2" id="KW-1185">Reference proteome</keyword>
<gene>
    <name evidence="1" type="ORF">BU16DRAFT_609932</name>
</gene>
<sequence length="206" mass="23312">MASVTDPSIPSSDGTCHYLGLSQELRYEIYRYVLTGDEEFITYEMLKEINQLQYVSKQLRAETVGLTLKFNKCVKFWSAHDIIKWNRTSNHSCLVGVTQAVNFLWACSPASARKLATVLIEVPSPRTHSVYKLPLADISGPLSSICRSRTHNHTLVKIRIASWDFKDVAKIRTFIRTGKFLEGKWVAKSPGVSSNVRYLSTARARI</sequence>
<proteinExistence type="predicted"/>
<evidence type="ECO:0000313" key="1">
    <source>
        <dbReference type="EMBL" id="KAF2495183.1"/>
    </source>
</evidence>